<dbReference type="Proteomes" id="UP000594008">
    <property type="component" value="Chromosome"/>
</dbReference>
<evidence type="ECO:0000313" key="4">
    <source>
        <dbReference type="Proteomes" id="UP000594008"/>
    </source>
</evidence>
<evidence type="ECO:0000256" key="1">
    <source>
        <dbReference type="SAM" id="MobiDB-lite"/>
    </source>
</evidence>
<feature type="region of interest" description="Disordered" evidence="1">
    <location>
        <begin position="82"/>
        <end position="132"/>
    </location>
</feature>
<feature type="transmembrane region" description="Helical" evidence="2">
    <location>
        <begin position="35"/>
        <end position="53"/>
    </location>
</feature>
<keyword evidence="4" id="KW-1185">Reference proteome</keyword>
<protein>
    <submittedName>
        <fullName evidence="3">Uncharacterized protein</fullName>
    </submittedName>
</protein>
<dbReference type="RefSeq" id="WP_194073994.1">
    <property type="nucleotide sequence ID" value="NZ_CP063374.1"/>
</dbReference>
<accession>A0A7M2T316</accession>
<sequence>MNSKPLLLSGIGLCGVGVITLVVVAAVDLGRADQIASVTGAAVGLVGVALALLGQFGGARSGVDASGDGAVAAGGSIGFASTGGGTPAAGPVPQPAPRPGTPPPGQVNASGRGSVAAGGDIGSASTGSGPTP</sequence>
<dbReference type="AlphaFoldDB" id="A0A7M2T316"/>
<reference evidence="3 4" key="1">
    <citation type="submission" date="2020-10" db="EMBL/GenBank/DDBJ databases">
        <title>Streptomyces chromofuscus complate genome analysis.</title>
        <authorList>
            <person name="Anwar N."/>
        </authorList>
    </citation>
    <scope>NUCLEOTIDE SEQUENCE [LARGE SCALE GENOMIC DNA]</scope>
    <source>
        <strain evidence="3 4">DSM 40273</strain>
    </source>
</reference>
<feature type="compositionally biased region" description="Polar residues" evidence="1">
    <location>
        <begin position="123"/>
        <end position="132"/>
    </location>
</feature>
<keyword evidence="2" id="KW-1133">Transmembrane helix</keyword>
<keyword evidence="2" id="KW-0812">Transmembrane</keyword>
<dbReference type="EMBL" id="CP063374">
    <property type="protein sequence ID" value="QOV42088.1"/>
    <property type="molecule type" value="Genomic_DNA"/>
</dbReference>
<dbReference type="KEGG" id="schf:IPT68_19680"/>
<name>A0A7M2T316_STRCW</name>
<keyword evidence="2" id="KW-0472">Membrane</keyword>
<evidence type="ECO:0000313" key="3">
    <source>
        <dbReference type="EMBL" id="QOV42088.1"/>
    </source>
</evidence>
<organism evidence="3 4">
    <name type="scientific">Streptomyces chromofuscus</name>
    <dbReference type="NCBI Taxonomy" id="42881"/>
    <lineage>
        <taxon>Bacteria</taxon>
        <taxon>Bacillati</taxon>
        <taxon>Actinomycetota</taxon>
        <taxon>Actinomycetes</taxon>
        <taxon>Kitasatosporales</taxon>
        <taxon>Streptomycetaceae</taxon>
        <taxon>Streptomyces</taxon>
    </lineage>
</organism>
<evidence type="ECO:0000256" key="2">
    <source>
        <dbReference type="SAM" id="Phobius"/>
    </source>
</evidence>
<gene>
    <name evidence="3" type="ORF">IPT68_19680</name>
</gene>
<feature type="compositionally biased region" description="Pro residues" evidence="1">
    <location>
        <begin position="90"/>
        <end position="105"/>
    </location>
</feature>
<proteinExistence type="predicted"/>